<keyword evidence="4" id="KW-1185">Reference proteome</keyword>
<sequence>MHYHHLATTLAALIVLSLSIASVSAQPVDTTLTKRNPGDGGYTPYADQAITPRQGTQ</sequence>
<feature type="chain" id="PRO_5042173149" evidence="2">
    <location>
        <begin position="26"/>
        <end position="57"/>
    </location>
</feature>
<feature type="region of interest" description="Disordered" evidence="1">
    <location>
        <begin position="30"/>
        <end position="57"/>
    </location>
</feature>
<reference evidence="3" key="1">
    <citation type="journal article" date="2022" name="IScience">
        <title>Evolution of zygomycete secretomes and the origins of terrestrial fungal ecologies.</title>
        <authorList>
            <person name="Chang Y."/>
            <person name="Wang Y."/>
            <person name="Mondo S."/>
            <person name="Ahrendt S."/>
            <person name="Andreopoulos W."/>
            <person name="Barry K."/>
            <person name="Beard J."/>
            <person name="Benny G.L."/>
            <person name="Blankenship S."/>
            <person name="Bonito G."/>
            <person name="Cuomo C."/>
            <person name="Desiro A."/>
            <person name="Gervers K.A."/>
            <person name="Hundley H."/>
            <person name="Kuo A."/>
            <person name="LaButti K."/>
            <person name="Lang B.F."/>
            <person name="Lipzen A."/>
            <person name="O'Donnell K."/>
            <person name="Pangilinan J."/>
            <person name="Reynolds N."/>
            <person name="Sandor L."/>
            <person name="Smith M.E."/>
            <person name="Tsang A."/>
            <person name="Grigoriev I.V."/>
            <person name="Stajich J.E."/>
            <person name="Spatafora J.W."/>
        </authorList>
    </citation>
    <scope>NUCLEOTIDE SEQUENCE</scope>
    <source>
        <strain evidence="3">RSA 2281</strain>
    </source>
</reference>
<accession>A0AAD5KPY4</accession>
<proteinExistence type="predicted"/>
<keyword evidence="2" id="KW-0732">Signal</keyword>
<name>A0AAD5KPY4_9FUNG</name>
<evidence type="ECO:0000256" key="1">
    <source>
        <dbReference type="SAM" id="MobiDB-lite"/>
    </source>
</evidence>
<dbReference type="Proteomes" id="UP001209540">
    <property type="component" value="Unassembled WGS sequence"/>
</dbReference>
<comment type="caution">
    <text evidence="3">The sequence shown here is derived from an EMBL/GenBank/DDBJ whole genome shotgun (WGS) entry which is preliminary data.</text>
</comment>
<reference evidence="3" key="2">
    <citation type="submission" date="2023-02" db="EMBL/GenBank/DDBJ databases">
        <authorList>
            <consortium name="DOE Joint Genome Institute"/>
            <person name="Mondo S.J."/>
            <person name="Chang Y."/>
            <person name="Wang Y."/>
            <person name="Ahrendt S."/>
            <person name="Andreopoulos W."/>
            <person name="Barry K."/>
            <person name="Beard J."/>
            <person name="Benny G.L."/>
            <person name="Blankenship S."/>
            <person name="Bonito G."/>
            <person name="Cuomo C."/>
            <person name="Desiro A."/>
            <person name="Gervers K.A."/>
            <person name="Hundley H."/>
            <person name="Kuo A."/>
            <person name="LaButti K."/>
            <person name="Lang B.F."/>
            <person name="Lipzen A."/>
            <person name="O'Donnell K."/>
            <person name="Pangilinan J."/>
            <person name="Reynolds N."/>
            <person name="Sandor L."/>
            <person name="Smith M.W."/>
            <person name="Tsang A."/>
            <person name="Grigoriev I.V."/>
            <person name="Stajich J.E."/>
            <person name="Spatafora J.W."/>
        </authorList>
    </citation>
    <scope>NUCLEOTIDE SEQUENCE</scope>
    <source>
        <strain evidence="3">RSA 2281</strain>
    </source>
</reference>
<gene>
    <name evidence="3" type="ORF">BDA99DRAFT_555023</name>
</gene>
<dbReference type="AlphaFoldDB" id="A0AAD5KPY4"/>
<dbReference type="EMBL" id="JAIXMP010000002">
    <property type="protein sequence ID" value="KAI9277102.1"/>
    <property type="molecule type" value="Genomic_DNA"/>
</dbReference>
<evidence type="ECO:0000256" key="2">
    <source>
        <dbReference type="SAM" id="SignalP"/>
    </source>
</evidence>
<organism evidence="3 4">
    <name type="scientific">Phascolomyces articulosus</name>
    <dbReference type="NCBI Taxonomy" id="60185"/>
    <lineage>
        <taxon>Eukaryota</taxon>
        <taxon>Fungi</taxon>
        <taxon>Fungi incertae sedis</taxon>
        <taxon>Mucoromycota</taxon>
        <taxon>Mucoromycotina</taxon>
        <taxon>Mucoromycetes</taxon>
        <taxon>Mucorales</taxon>
        <taxon>Lichtheimiaceae</taxon>
        <taxon>Phascolomyces</taxon>
    </lineage>
</organism>
<evidence type="ECO:0000313" key="4">
    <source>
        <dbReference type="Proteomes" id="UP001209540"/>
    </source>
</evidence>
<protein>
    <submittedName>
        <fullName evidence="3">Uncharacterized protein</fullName>
    </submittedName>
</protein>
<evidence type="ECO:0000313" key="3">
    <source>
        <dbReference type="EMBL" id="KAI9277102.1"/>
    </source>
</evidence>
<feature type="signal peptide" evidence="2">
    <location>
        <begin position="1"/>
        <end position="25"/>
    </location>
</feature>